<evidence type="ECO:0000313" key="1">
    <source>
        <dbReference type="EMBL" id="CAK0870598.1"/>
    </source>
</evidence>
<sequence length="324" mass="34888">MSDAEESYRRALSRVLGAANLMCCFHVKQARKDCLAKRSAGTAEQKAAQWASVSADMDALRCAANHADFRSRCEAVEKKWQQDGLGADTAWTGKDGISRNFVSYFLQQWGPSGLAPEWYFGALAGNSDAAVETAPGTNNGAESCIKNIRKAACGLDQVRTVSLDVLDPRAARRVDDVTRSKAVAFETLFGAARIARVEGHSVSLYCCLPRGGPKDADVRNREAMPRDLARESCKAFAAKCRGEPTTPEKLALFAGRDASRVFGIDHGKAFCTCALFPSLKMCFHSIGPQVHTGALTAPPRLNAIHLPAANPAVPTLSENAKTRN</sequence>
<protein>
    <recommendedName>
        <fullName evidence="3">SWIM-type domain-containing protein</fullName>
    </recommendedName>
</protein>
<organism evidence="1 2">
    <name type="scientific">Prorocentrum cordatum</name>
    <dbReference type="NCBI Taxonomy" id="2364126"/>
    <lineage>
        <taxon>Eukaryota</taxon>
        <taxon>Sar</taxon>
        <taxon>Alveolata</taxon>
        <taxon>Dinophyceae</taxon>
        <taxon>Prorocentrales</taxon>
        <taxon>Prorocentraceae</taxon>
        <taxon>Prorocentrum</taxon>
    </lineage>
</organism>
<proteinExistence type="predicted"/>
<dbReference type="EMBL" id="CAUYUJ010016978">
    <property type="protein sequence ID" value="CAK0870598.1"/>
    <property type="molecule type" value="Genomic_DNA"/>
</dbReference>
<evidence type="ECO:0000313" key="2">
    <source>
        <dbReference type="Proteomes" id="UP001189429"/>
    </source>
</evidence>
<accession>A0ABN9VF35</accession>
<name>A0ABN9VF35_9DINO</name>
<comment type="caution">
    <text evidence="1">The sequence shown here is derived from an EMBL/GenBank/DDBJ whole genome shotgun (WGS) entry which is preliminary data.</text>
</comment>
<evidence type="ECO:0008006" key="3">
    <source>
        <dbReference type="Google" id="ProtNLM"/>
    </source>
</evidence>
<dbReference type="Proteomes" id="UP001189429">
    <property type="component" value="Unassembled WGS sequence"/>
</dbReference>
<feature type="non-terminal residue" evidence="1">
    <location>
        <position position="324"/>
    </location>
</feature>
<reference evidence="1" key="1">
    <citation type="submission" date="2023-10" db="EMBL/GenBank/DDBJ databases">
        <authorList>
            <person name="Chen Y."/>
            <person name="Shah S."/>
            <person name="Dougan E. K."/>
            <person name="Thang M."/>
            <person name="Chan C."/>
        </authorList>
    </citation>
    <scope>NUCLEOTIDE SEQUENCE [LARGE SCALE GENOMIC DNA]</scope>
</reference>
<gene>
    <name evidence="1" type="ORF">PCOR1329_LOCUS56661</name>
</gene>
<keyword evidence="2" id="KW-1185">Reference proteome</keyword>